<sequence>MPNGKFELTVCDSDPAEDPDDDPEGDRPPAYLRLPDHPGKGTPVTTTVRLSDLIEYEGADVFMDFLDGRLIGIEVLP</sequence>
<evidence type="ECO:0000313" key="2">
    <source>
        <dbReference type="EMBL" id="NHZ33200.1"/>
    </source>
</evidence>
<evidence type="ECO:0008006" key="4">
    <source>
        <dbReference type="Google" id="ProtNLM"/>
    </source>
</evidence>
<gene>
    <name evidence="2" type="ORF">F0185_06305</name>
</gene>
<accession>A0ABX0LGQ1</accession>
<proteinExistence type="predicted"/>
<dbReference type="Proteomes" id="UP000785613">
    <property type="component" value="Unassembled WGS sequence"/>
</dbReference>
<reference evidence="2 3" key="1">
    <citation type="submission" date="2019-09" db="EMBL/GenBank/DDBJ databases">
        <title>Taxonomy of Antarctic Massilia spp.: description of Massilia rubra sp. nov., Massilia aquatica sp. nov., Massilia mucilaginosa sp. nov., Massilia frigida sp. nov. isolated from streams, lakes and regoliths.</title>
        <authorList>
            <person name="Holochova P."/>
            <person name="Sedlacek I."/>
            <person name="Kralova S."/>
            <person name="Maslanova I."/>
            <person name="Busse H.-J."/>
            <person name="Stankova E."/>
            <person name="Vrbovska V."/>
            <person name="Kovarovic V."/>
            <person name="Bartak M."/>
            <person name="Svec P."/>
            <person name="Pantucek R."/>
        </authorList>
    </citation>
    <scope>NUCLEOTIDE SEQUENCE [LARGE SCALE GENOMIC DNA]</scope>
    <source>
        <strain evidence="2 3">CCM 8692</strain>
    </source>
</reference>
<feature type="region of interest" description="Disordered" evidence="1">
    <location>
        <begin position="1"/>
        <end position="44"/>
    </location>
</feature>
<dbReference type="EMBL" id="VUYU01000003">
    <property type="protein sequence ID" value="NHZ33200.1"/>
    <property type="molecule type" value="Genomic_DNA"/>
</dbReference>
<dbReference type="RefSeq" id="WP_167222626.1">
    <property type="nucleotide sequence ID" value="NZ_VUYU01000003.1"/>
</dbReference>
<evidence type="ECO:0000313" key="3">
    <source>
        <dbReference type="Proteomes" id="UP000785613"/>
    </source>
</evidence>
<feature type="compositionally biased region" description="Acidic residues" evidence="1">
    <location>
        <begin position="14"/>
        <end position="24"/>
    </location>
</feature>
<organism evidence="2 3">
    <name type="scientific">Massilia rubra</name>
    <dbReference type="NCBI Taxonomy" id="2607910"/>
    <lineage>
        <taxon>Bacteria</taxon>
        <taxon>Pseudomonadati</taxon>
        <taxon>Pseudomonadota</taxon>
        <taxon>Betaproteobacteria</taxon>
        <taxon>Burkholderiales</taxon>
        <taxon>Oxalobacteraceae</taxon>
        <taxon>Telluria group</taxon>
        <taxon>Massilia</taxon>
    </lineage>
</organism>
<protein>
    <recommendedName>
        <fullName evidence="4">DUF2283 domain-containing protein</fullName>
    </recommendedName>
</protein>
<comment type="caution">
    <text evidence="2">The sequence shown here is derived from an EMBL/GenBank/DDBJ whole genome shotgun (WGS) entry which is preliminary data.</text>
</comment>
<keyword evidence="3" id="KW-1185">Reference proteome</keyword>
<evidence type="ECO:0000256" key="1">
    <source>
        <dbReference type="SAM" id="MobiDB-lite"/>
    </source>
</evidence>
<name>A0ABX0LGQ1_9BURK</name>